<evidence type="ECO:0000313" key="1">
    <source>
        <dbReference type="EMBL" id="THV00008.1"/>
    </source>
</evidence>
<reference evidence="1 2" key="1">
    <citation type="journal article" date="2019" name="Nat. Ecol. Evol.">
        <title>Megaphylogeny resolves global patterns of mushroom evolution.</title>
        <authorList>
            <person name="Varga T."/>
            <person name="Krizsan K."/>
            <person name="Foldi C."/>
            <person name="Dima B."/>
            <person name="Sanchez-Garcia M."/>
            <person name="Sanchez-Ramirez S."/>
            <person name="Szollosi G.J."/>
            <person name="Szarkandi J.G."/>
            <person name="Papp V."/>
            <person name="Albert L."/>
            <person name="Andreopoulos W."/>
            <person name="Angelini C."/>
            <person name="Antonin V."/>
            <person name="Barry K.W."/>
            <person name="Bougher N.L."/>
            <person name="Buchanan P."/>
            <person name="Buyck B."/>
            <person name="Bense V."/>
            <person name="Catcheside P."/>
            <person name="Chovatia M."/>
            <person name="Cooper J."/>
            <person name="Damon W."/>
            <person name="Desjardin D."/>
            <person name="Finy P."/>
            <person name="Geml J."/>
            <person name="Haridas S."/>
            <person name="Hughes K."/>
            <person name="Justo A."/>
            <person name="Karasinski D."/>
            <person name="Kautmanova I."/>
            <person name="Kiss B."/>
            <person name="Kocsube S."/>
            <person name="Kotiranta H."/>
            <person name="LaButti K.M."/>
            <person name="Lechner B.E."/>
            <person name="Liimatainen K."/>
            <person name="Lipzen A."/>
            <person name="Lukacs Z."/>
            <person name="Mihaltcheva S."/>
            <person name="Morgado L.N."/>
            <person name="Niskanen T."/>
            <person name="Noordeloos M.E."/>
            <person name="Ohm R.A."/>
            <person name="Ortiz-Santana B."/>
            <person name="Ovrebo C."/>
            <person name="Racz N."/>
            <person name="Riley R."/>
            <person name="Savchenko A."/>
            <person name="Shiryaev A."/>
            <person name="Soop K."/>
            <person name="Spirin V."/>
            <person name="Szebenyi C."/>
            <person name="Tomsovsky M."/>
            <person name="Tulloss R.E."/>
            <person name="Uehling J."/>
            <person name="Grigoriev I.V."/>
            <person name="Vagvolgyi C."/>
            <person name="Papp T."/>
            <person name="Martin F.M."/>
            <person name="Miettinen O."/>
            <person name="Hibbett D.S."/>
            <person name="Nagy L.G."/>
        </authorList>
    </citation>
    <scope>NUCLEOTIDE SEQUENCE [LARGE SCALE GENOMIC DNA]</scope>
    <source>
        <strain evidence="1 2">CBS 962.96</strain>
    </source>
</reference>
<dbReference type="InterPro" id="IPR036388">
    <property type="entry name" value="WH-like_DNA-bd_sf"/>
</dbReference>
<sequence>LSVDLRKRIVHWRFTEGMEIQEITRLAGCAQRTVYNILELYQQTGEYCPPSGDVGRHRTLTMTDKSYLLSTLNLNPTFYLDELQDAIWKDREVE</sequence>
<feature type="non-terminal residue" evidence="1">
    <location>
        <position position="94"/>
    </location>
</feature>
<dbReference type="SUPFAM" id="SSF46689">
    <property type="entry name" value="Homeodomain-like"/>
    <property type="match status" value="1"/>
</dbReference>
<evidence type="ECO:0000313" key="2">
    <source>
        <dbReference type="Proteomes" id="UP000297245"/>
    </source>
</evidence>
<dbReference type="InterPro" id="IPR009057">
    <property type="entry name" value="Homeodomain-like_sf"/>
</dbReference>
<protein>
    <recommendedName>
        <fullName evidence="3">Paired domain-containing protein</fullName>
    </recommendedName>
</protein>
<dbReference type="OrthoDB" id="3022198at2759"/>
<feature type="non-terminal residue" evidence="1">
    <location>
        <position position="1"/>
    </location>
</feature>
<name>A0A4S8MBX7_DENBC</name>
<dbReference type="Proteomes" id="UP000297245">
    <property type="component" value="Unassembled WGS sequence"/>
</dbReference>
<accession>A0A4S8MBX7</accession>
<proteinExistence type="predicted"/>
<organism evidence="1 2">
    <name type="scientific">Dendrothele bispora (strain CBS 962.96)</name>
    <dbReference type="NCBI Taxonomy" id="1314807"/>
    <lineage>
        <taxon>Eukaryota</taxon>
        <taxon>Fungi</taxon>
        <taxon>Dikarya</taxon>
        <taxon>Basidiomycota</taxon>
        <taxon>Agaricomycotina</taxon>
        <taxon>Agaricomycetes</taxon>
        <taxon>Agaricomycetidae</taxon>
        <taxon>Agaricales</taxon>
        <taxon>Agaricales incertae sedis</taxon>
        <taxon>Dendrothele</taxon>
    </lineage>
</organism>
<gene>
    <name evidence="1" type="ORF">K435DRAFT_606303</name>
</gene>
<dbReference type="EMBL" id="ML179110">
    <property type="protein sequence ID" value="THV00008.1"/>
    <property type="molecule type" value="Genomic_DNA"/>
</dbReference>
<keyword evidence="2" id="KW-1185">Reference proteome</keyword>
<dbReference type="Gene3D" id="1.10.10.10">
    <property type="entry name" value="Winged helix-like DNA-binding domain superfamily/Winged helix DNA-binding domain"/>
    <property type="match status" value="1"/>
</dbReference>
<evidence type="ECO:0008006" key="3">
    <source>
        <dbReference type="Google" id="ProtNLM"/>
    </source>
</evidence>
<dbReference type="AlphaFoldDB" id="A0A4S8MBX7"/>